<evidence type="ECO:0000313" key="4">
    <source>
        <dbReference type="EMBL" id="NEK85814.1"/>
    </source>
</evidence>
<dbReference type="NCBIfam" id="NF009381">
    <property type="entry name" value="PRK12740.1-5"/>
    <property type="match status" value="1"/>
</dbReference>
<keyword evidence="4" id="KW-0251">Elongation factor</keyword>
<dbReference type="GO" id="GO:0003924">
    <property type="term" value="F:GTPase activity"/>
    <property type="evidence" value="ECO:0007669"/>
    <property type="project" value="InterPro"/>
</dbReference>
<name>A0A6L9W310_9ACTN</name>
<dbReference type="Pfam" id="PF22042">
    <property type="entry name" value="EF-G_D2"/>
    <property type="match status" value="1"/>
</dbReference>
<proteinExistence type="predicted"/>
<dbReference type="AlphaFoldDB" id="A0A6L9W310"/>
<feature type="domain" description="Tr-type G" evidence="3">
    <location>
        <begin position="15"/>
        <end position="277"/>
    </location>
</feature>
<evidence type="ECO:0000259" key="3">
    <source>
        <dbReference type="PROSITE" id="PS51722"/>
    </source>
</evidence>
<dbReference type="SUPFAM" id="SSF54980">
    <property type="entry name" value="EF-G C-terminal domain-like"/>
    <property type="match status" value="2"/>
</dbReference>
<dbReference type="RefSeq" id="WP_163204187.1">
    <property type="nucleotide sequence ID" value="NZ_JAAGWG010000010.1"/>
</dbReference>
<dbReference type="Pfam" id="PF00009">
    <property type="entry name" value="GTP_EFTU"/>
    <property type="match status" value="1"/>
</dbReference>
<dbReference type="Pfam" id="PF14492">
    <property type="entry name" value="EFG_III"/>
    <property type="match status" value="1"/>
</dbReference>
<dbReference type="Gene3D" id="3.30.70.870">
    <property type="entry name" value="Elongation Factor G (Translational Gtpase), domain 3"/>
    <property type="match status" value="1"/>
</dbReference>
<dbReference type="GO" id="GO:0003746">
    <property type="term" value="F:translation elongation factor activity"/>
    <property type="evidence" value="ECO:0007669"/>
    <property type="project" value="UniProtKB-KW"/>
</dbReference>
<evidence type="ECO:0000256" key="1">
    <source>
        <dbReference type="ARBA" id="ARBA00022741"/>
    </source>
</evidence>
<dbReference type="SMART" id="SM00838">
    <property type="entry name" value="EFG_C"/>
    <property type="match status" value="1"/>
</dbReference>
<protein>
    <submittedName>
        <fullName evidence="4">Elongation factor G-like protein EF-G2</fullName>
    </submittedName>
</protein>
<dbReference type="Gene3D" id="3.30.70.240">
    <property type="match status" value="1"/>
</dbReference>
<dbReference type="InterPro" id="IPR005517">
    <property type="entry name" value="Transl_elong_EFG/EF2_IV"/>
</dbReference>
<dbReference type="PRINTS" id="PR00315">
    <property type="entry name" value="ELONGATNFCT"/>
</dbReference>
<dbReference type="PANTHER" id="PTHR43261:SF6">
    <property type="entry name" value="ELONGATION FACTOR G-LIKE PROTEIN"/>
    <property type="match status" value="1"/>
</dbReference>
<dbReference type="InterPro" id="IPR020568">
    <property type="entry name" value="Ribosomal_Su5_D2-typ_SF"/>
</dbReference>
<dbReference type="InterPro" id="IPR035647">
    <property type="entry name" value="EFG_III/V"/>
</dbReference>
<dbReference type="SUPFAM" id="SSF52540">
    <property type="entry name" value="P-loop containing nucleoside triphosphate hydrolases"/>
    <property type="match status" value="1"/>
</dbReference>
<evidence type="ECO:0000256" key="2">
    <source>
        <dbReference type="ARBA" id="ARBA00023134"/>
    </source>
</evidence>
<dbReference type="CDD" id="cd16262">
    <property type="entry name" value="EFG_III"/>
    <property type="match status" value="1"/>
</dbReference>
<dbReference type="EMBL" id="JAAGWG010000010">
    <property type="protein sequence ID" value="NEK85814.1"/>
    <property type="molecule type" value="Genomic_DNA"/>
</dbReference>
<dbReference type="SUPFAM" id="SSF54211">
    <property type="entry name" value="Ribosomal protein S5 domain 2-like"/>
    <property type="match status" value="1"/>
</dbReference>
<dbReference type="Pfam" id="PF00679">
    <property type="entry name" value="EFG_C"/>
    <property type="match status" value="1"/>
</dbReference>
<reference evidence="4 5" key="1">
    <citation type="submission" date="2019-12" db="EMBL/GenBank/DDBJ databases">
        <title>the WGS of Blastococcus saxobsidens 67B17.</title>
        <authorList>
            <person name="Jiang Z."/>
        </authorList>
    </citation>
    <scope>NUCLEOTIDE SEQUENCE [LARGE SCALE GENOMIC DNA]</scope>
    <source>
        <strain evidence="4 5">67B17</strain>
    </source>
</reference>
<keyword evidence="4" id="KW-0648">Protein biosynthesis</keyword>
<dbReference type="GO" id="GO:0032790">
    <property type="term" value="P:ribosome disassembly"/>
    <property type="evidence" value="ECO:0007669"/>
    <property type="project" value="TreeGrafter"/>
</dbReference>
<evidence type="ECO:0000313" key="5">
    <source>
        <dbReference type="Proteomes" id="UP000479241"/>
    </source>
</evidence>
<dbReference type="SMART" id="SM00889">
    <property type="entry name" value="EFG_IV"/>
    <property type="match status" value="1"/>
</dbReference>
<sequence>MGRDLPQAPAPRPAQRVRNVALVGHSGAGKTTLAEALLAATGAVPRAGRVEDGTTCLDSEEIEVRQQRSVSLGVATVERADHRITLLDTPGSPDFVGELRAGLRAADSALFVVSALGGMDAGTLALWEECAAVGMPRAVVLTQIDRPRADVDEAVRLCQLMLGEGVYPMHLVDRGPDGAARGLLSLLEPPGETAGAPDADRLRAELIEGIIGESEDETLMERYLAGDALSLPDLVTDLETAVARGHFHPVLCVSALTGVGTEELLDLLVSAFPCPMEHGCPPVTRPDGSPAPPLSCDPDGPLVAEVVRTTTDPYVGRVSLVRVFSGTLRPDVAVHVSGHGLADRGHPDHDSDERIGVLSAPLGAALRPVSHCPAGDICAVARLTTAETGDTLSSPGDPRLVPAWELPVPQLPVAVEAASHADEDRMATALSRLVAEDPTLRLERRPETGQLLLWCVGEGHAEVLLDRLRTRHGVGVTTVPVRVPLVETLCGPARVTGRHVKQSGGHGQYAVVVVEGRPGPPGSGVVFDQRIVGGTVPAQYHASVEKGIRAQAERGVHGDRAVVDVHVTLVDGKAHSVDSSDAAFQAAGALALRELATAVGTRVLEPWCEVEVRVPGEYVGAVMSDLSARRARVTGSEADPERDRVTVRAEVPEVELLGYPGVLRSVSHGTGCFDRRPLGYEPAPATLAPA</sequence>
<dbReference type="Pfam" id="PF03764">
    <property type="entry name" value="EFG_IV"/>
    <property type="match status" value="1"/>
</dbReference>
<dbReference type="Gene3D" id="2.40.30.10">
    <property type="entry name" value="Translation factors"/>
    <property type="match status" value="1"/>
</dbReference>
<dbReference type="InterPro" id="IPR005225">
    <property type="entry name" value="Small_GTP-bd"/>
</dbReference>
<dbReference type="CDD" id="cd03713">
    <property type="entry name" value="EFG_mtEFG_C"/>
    <property type="match status" value="1"/>
</dbReference>
<keyword evidence="2" id="KW-0342">GTP-binding</keyword>
<dbReference type="InterPro" id="IPR035649">
    <property type="entry name" value="EFG_V"/>
</dbReference>
<dbReference type="SUPFAM" id="SSF50447">
    <property type="entry name" value="Translation proteins"/>
    <property type="match status" value="1"/>
</dbReference>
<dbReference type="InterPro" id="IPR014721">
    <property type="entry name" value="Ribsml_uS5_D2-typ_fold_subgr"/>
</dbReference>
<dbReference type="Gene3D" id="3.40.50.300">
    <property type="entry name" value="P-loop containing nucleotide triphosphate hydrolases"/>
    <property type="match status" value="1"/>
</dbReference>
<dbReference type="PROSITE" id="PS51722">
    <property type="entry name" value="G_TR_2"/>
    <property type="match status" value="1"/>
</dbReference>
<organism evidence="4 5">
    <name type="scientific">Blastococcus saxobsidens</name>
    <dbReference type="NCBI Taxonomy" id="138336"/>
    <lineage>
        <taxon>Bacteria</taxon>
        <taxon>Bacillati</taxon>
        <taxon>Actinomycetota</taxon>
        <taxon>Actinomycetes</taxon>
        <taxon>Geodermatophilales</taxon>
        <taxon>Geodermatophilaceae</taxon>
        <taxon>Blastococcus</taxon>
    </lineage>
</organism>
<dbReference type="InterPro" id="IPR000640">
    <property type="entry name" value="EFG_V-like"/>
</dbReference>
<gene>
    <name evidence="4" type="ORF">GCU60_08560</name>
</gene>
<dbReference type="NCBIfam" id="TIGR00231">
    <property type="entry name" value="small_GTP"/>
    <property type="match status" value="1"/>
</dbReference>
<dbReference type="FunFam" id="2.40.30.10:FF:000151">
    <property type="entry name" value="Translation elongation factor EF-G"/>
    <property type="match status" value="1"/>
</dbReference>
<dbReference type="InterPro" id="IPR009022">
    <property type="entry name" value="EFG_III"/>
</dbReference>
<dbReference type="FunFam" id="3.30.70.240:FF:000001">
    <property type="entry name" value="Elongation factor G"/>
    <property type="match status" value="1"/>
</dbReference>
<dbReference type="InterPro" id="IPR027417">
    <property type="entry name" value="P-loop_NTPase"/>
</dbReference>
<dbReference type="PANTHER" id="PTHR43261">
    <property type="entry name" value="TRANSLATION ELONGATION FACTOR G-RELATED"/>
    <property type="match status" value="1"/>
</dbReference>
<dbReference type="InterPro" id="IPR009000">
    <property type="entry name" value="Transl_B-barrel_sf"/>
</dbReference>
<dbReference type="InterPro" id="IPR000795">
    <property type="entry name" value="T_Tr_GTP-bd_dom"/>
</dbReference>
<comment type="caution">
    <text evidence="4">The sequence shown here is derived from an EMBL/GenBank/DDBJ whole genome shotgun (WGS) entry which is preliminary data.</text>
</comment>
<accession>A0A6L9W310</accession>
<dbReference type="Gene3D" id="3.30.230.10">
    <property type="match status" value="1"/>
</dbReference>
<dbReference type="InterPro" id="IPR053905">
    <property type="entry name" value="EF-G-like_DII"/>
</dbReference>
<dbReference type="InterPro" id="IPR041095">
    <property type="entry name" value="EFG_II"/>
</dbReference>
<dbReference type="Proteomes" id="UP000479241">
    <property type="component" value="Unassembled WGS sequence"/>
</dbReference>
<dbReference type="NCBIfam" id="NF009377">
    <property type="entry name" value="PRK12740.1-1"/>
    <property type="match status" value="1"/>
</dbReference>
<keyword evidence="1" id="KW-0547">Nucleotide-binding</keyword>
<dbReference type="GO" id="GO:0005525">
    <property type="term" value="F:GTP binding"/>
    <property type="evidence" value="ECO:0007669"/>
    <property type="project" value="UniProtKB-KW"/>
</dbReference>